<evidence type="ECO:0000256" key="2">
    <source>
        <dbReference type="ARBA" id="ARBA00023015"/>
    </source>
</evidence>
<dbReference type="SUPFAM" id="SSF46785">
    <property type="entry name" value="Winged helix' DNA-binding domain"/>
    <property type="match status" value="1"/>
</dbReference>
<dbReference type="InterPro" id="IPR036388">
    <property type="entry name" value="WH-like_DNA-bd_sf"/>
</dbReference>
<organism evidence="6 7">
    <name type="scientific">Candidatus Egerieimonas intestinavium</name>
    <dbReference type="NCBI Taxonomy" id="2840777"/>
    <lineage>
        <taxon>Bacteria</taxon>
        <taxon>Bacillati</taxon>
        <taxon>Bacillota</taxon>
        <taxon>Clostridia</taxon>
        <taxon>Lachnospirales</taxon>
        <taxon>Lachnospiraceae</taxon>
        <taxon>Lachnospiraceae incertae sedis</taxon>
        <taxon>Candidatus Egerieimonas</taxon>
    </lineage>
</organism>
<dbReference type="InterPro" id="IPR005119">
    <property type="entry name" value="LysR_subst-bd"/>
</dbReference>
<dbReference type="GO" id="GO:0005829">
    <property type="term" value="C:cytosol"/>
    <property type="evidence" value="ECO:0007669"/>
    <property type="project" value="TreeGrafter"/>
</dbReference>
<sequence>MELRVLQYFLAVAREQSISGAAESLHLSQPTLSTQLKGMEDELGKQLLIRGTKGSRKVTLTEEGMILRKRAEEILSLVQKTQQEISNSDETIVGDVYIGTGETDIVRLMAKAAKKIQEQYPEIHYHISSGNAEYVLEYLDKGLIDFGLIYGAADPQKYESVPIPFKDTWGVLMRRDSPLARKEYIQPEDLWDKPLIVSHQRSDNPYMSRWLKKDIAKLNVVATYNLVFNASLLVDEGLGYALIFNKLINTNGSNLCFRPLYPQLDAAACIIWKRYQIFSKAAECFLQNLQEILLLDTDAGK</sequence>
<dbReference type="InterPro" id="IPR050950">
    <property type="entry name" value="HTH-type_LysR_regulators"/>
</dbReference>
<reference evidence="6" key="2">
    <citation type="journal article" date="2021" name="PeerJ">
        <title>Extensive microbial diversity within the chicken gut microbiome revealed by metagenomics and culture.</title>
        <authorList>
            <person name="Gilroy R."/>
            <person name="Ravi A."/>
            <person name="Getino M."/>
            <person name="Pursley I."/>
            <person name="Horton D.L."/>
            <person name="Alikhan N.F."/>
            <person name="Baker D."/>
            <person name="Gharbi K."/>
            <person name="Hall N."/>
            <person name="Watson M."/>
            <person name="Adriaenssens E.M."/>
            <person name="Foster-Nyarko E."/>
            <person name="Jarju S."/>
            <person name="Secka A."/>
            <person name="Antonio M."/>
            <person name="Oren A."/>
            <person name="Chaudhuri R.R."/>
            <person name="La Ragione R."/>
            <person name="Hildebrand F."/>
            <person name="Pallen M.J."/>
        </authorList>
    </citation>
    <scope>NUCLEOTIDE SEQUENCE</scope>
    <source>
        <strain evidence="6">ChiSxjej1B13-7041</strain>
    </source>
</reference>
<comment type="similarity">
    <text evidence="1">Belongs to the LysR transcriptional regulatory family.</text>
</comment>
<keyword evidence="3" id="KW-0238">DNA-binding</keyword>
<dbReference type="PANTHER" id="PTHR30419:SF8">
    <property type="entry name" value="NITROGEN ASSIMILATION TRANSCRIPTIONAL ACTIVATOR-RELATED"/>
    <property type="match status" value="1"/>
</dbReference>
<dbReference type="SUPFAM" id="SSF53850">
    <property type="entry name" value="Periplasmic binding protein-like II"/>
    <property type="match status" value="1"/>
</dbReference>
<evidence type="ECO:0000256" key="1">
    <source>
        <dbReference type="ARBA" id="ARBA00009437"/>
    </source>
</evidence>
<dbReference type="Gene3D" id="1.10.10.10">
    <property type="entry name" value="Winged helix-like DNA-binding domain superfamily/Winged helix DNA-binding domain"/>
    <property type="match status" value="1"/>
</dbReference>
<evidence type="ECO:0000256" key="4">
    <source>
        <dbReference type="ARBA" id="ARBA00023163"/>
    </source>
</evidence>
<evidence type="ECO:0000256" key="3">
    <source>
        <dbReference type="ARBA" id="ARBA00023125"/>
    </source>
</evidence>
<dbReference type="GO" id="GO:0003677">
    <property type="term" value="F:DNA binding"/>
    <property type="evidence" value="ECO:0007669"/>
    <property type="project" value="UniProtKB-KW"/>
</dbReference>
<dbReference type="PANTHER" id="PTHR30419">
    <property type="entry name" value="HTH-TYPE TRANSCRIPTIONAL REGULATOR YBHD"/>
    <property type="match status" value="1"/>
</dbReference>
<dbReference type="GO" id="GO:0003700">
    <property type="term" value="F:DNA-binding transcription factor activity"/>
    <property type="evidence" value="ECO:0007669"/>
    <property type="project" value="InterPro"/>
</dbReference>
<name>A0A9D1JFF0_9FIRM</name>
<accession>A0A9D1JFF0</accession>
<protein>
    <submittedName>
        <fullName evidence="6">LysR family transcriptional regulator</fullName>
    </submittedName>
</protein>
<feature type="domain" description="HTH lysR-type" evidence="5">
    <location>
        <begin position="1"/>
        <end position="61"/>
    </location>
</feature>
<dbReference type="CDD" id="cd05466">
    <property type="entry name" value="PBP2_LTTR_substrate"/>
    <property type="match status" value="1"/>
</dbReference>
<dbReference type="Proteomes" id="UP000886841">
    <property type="component" value="Unassembled WGS sequence"/>
</dbReference>
<evidence type="ECO:0000313" key="7">
    <source>
        <dbReference type="Proteomes" id="UP000886841"/>
    </source>
</evidence>
<keyword evidence="2" id="KW-0805">Transcription regulation</keyword>
<evidence type="ECO:0000313" key="6">
    <source>
        <dbReference type="EMBL" id="HIR92650.1"/>
    </source>
</evidence>
<dbReference type="AlphaFoldDB" id="A0A9D1JFF0"/>
<dbReference type="PROSITE" id="PS50931">
    <property type="entry name" value="HTH_LYSR"/>
    <property type="match status" value="1"/>
</dbReference>
<dbReference type="InterPro" id="IPR000847">
    <property type="entry name" value="LysR_HTH_N"/>
</dbReference>
<evidence type="ECO:0000259" key="5">
    <source>
        <dbReference type="PROSITE" id="PS50931"/>
    </source>
</evidence>
<gene>
    <name evidence="6" type="ORF">IAB98_04425</name>
</gene>
<dbReference type="FunFam" id="1.10.10.10:FF:000001">
    <property type="entry name" value="LysR family transcriptional regulator"/>
    <property type="match status" value="1"/>
</dbReference>
<dbReference type="InterPro" id="IPR036390">
    <property type="entry name" value="WH_DNA-bd_sf"/>
</dbReference>
<dbReference type="Gene3D" id="3.40.190.290">
    <property type="match status" value="1"/>
</dbReference>
<dbReference type="EMBL" id="DVHU01000039">
    <property type="protein sequence ID" value="HIR92650.1"/>
    <property type="molecule type" value="Genomic_DNA"/>
</dbReference>
<reference evidence="6" key="1">
    <citation type="submission" date="2020-10" db="EMBL/GenBank/DDBJ databases">
        <authorList>
            <person name="Gilroy R."/>
        </authorList>
    </citation>
    <scope>NUCLEOTIDE SEQUENCE</scope>
    <source>
        <strain evidence="6">ChiSxjej1B13-7041</strain>
    </source>
</reference>
<dbReference type="Pfam" id="PF03466">
    <property type="entry name" value="LysR_substrate"/>
    <property type="match status" value="1"/>
</dbReference>
<comment type="caution">
    <text evidence="6">The sequence shown here is derived from an EMBL/GenBank/DDBJ whole genome shotgun (WGS) entry which is preliminary data.</text>
</comment>
<dbReference type="PRINTS" id="PR00039">
    <property type="entry name" value="HTHLYSR"/>
</dbReference>
<keyword evidence="4" id="KW-0804">Transcription</keyword>
<dbReference type="Pfam" id="PF00126">
    <property type="entry name" value="HTH_1"/>
    <property type="match status" value="1"/>
</dbReference>
<proteinExistence type="inferred from homology"/>